<comment type="caution">
    <text evidence="1">The sequence shown here is derived from an EMBL/GenBank/DDBJ whole genome shotgun (WGS) entry which is preliminary data.</text>
</comment>
<dbReference type="InterPro" id="IPR011889">
    <property type="entry name" value="Liste_lipo_26"/>
</dbReference>
<evidence type="ECO:0000313" key="2">
    <source>
        <dbReference type="Proteomes" id="UP001162640"/>
    </source>
</evidence>
<proteinExistence type="predicted"/>
<protein>
    <recommendedName>
        <fullName evidence="3">BspA family leucine-rich repeat surface protein</fullName>
    </recommendedName>
</protein>
<evidence type="ECO:0008006" key="3">
    <source>
        <dbReference type="Google" id="ProtNLM"/>
    </source>
</evidence>
<dbReference type="Proteomes" id="UP001162640">
    <property type="component" value="Unassembled WGS sequence"/>
</dbReference>
<accession>A0A9W6ZJJ2</accession>
<gene>
    <name evidence="1" type="ORF">TL16_g01563</name>
</gene>
<name>A0A9W6ZJJ2_9STRA</name>
<dbReference type="Pfam" id="PF03382">
    <property type="entry name" value="DUF285"/>
    <property type="match status" value="1"/>
</dbReference>
<organism evidence="1 2">
    <name type="scientific">Triparma laevis f. inornata</name>
    <dbReference type="NCBI Taxonomy" id="1714386"/>
    <lineage>
        <taxon>Eukaryota</taxon>
        <taxon>Sar</taxon>
        <taxon>Stramenopiles</taxon>
        <taxon>Ochrophyta</taxon>
        <taxon>Bolidophyceae</taxon>
        <taxon>Parmales</taxon>
        <taxon>Triparmaceae</taxon>
        <taxon>Triparma</taxon>
    </lineage>
</organism>
<dbReference type="NCBIfam" id="TIGR02167">
    <property type="entry name" value="Liste_lipo_26"/>
    <property type="match status" value="3"/>
</dbReference>
<sequence length="242" mass="27750">MREEMKGVKEEMINRSEESVANVKSIFEEVISVKDELREARKEIAALKPQFKFRSYEALAAADKLWFTDRNKAIAQYGHISSWNVSSIMSMRLLFGVSSEEEDERNHCNKDFNEGLSGWDTSNVTDMSFMFRKAESFNIDLSGWNVGNCTDMSVMFNFAKSFKSDLKEWNVGNVTDMPFMFLGAESFNSDCSRWSTGNCTNMYAMFSEFSLFNRDTIKNWDLSSIKGSVIGDTNHTKEQCKP</sequence>
<dbReference type="InterPro" id="IPR005046">
    <property type="entry name" value="DUF285"/>
</dbReference>
<reference evidence="2" key="1">
    <citation type="journal article" date="2023" name="Commun. Biol.">
        <title>Genome analysis of Parmales, the sister group of diatoms, reveals the evolutionary specialization of diatoms from phago-mixotrophs to photoautotrophs.</title>
        <authorList>
            <person name="Ban H."/>
            <person name="Sato S."/>
            <person name="Yoshikawa S."/>
            <person name="Yamada K."/>
            <person name="Nakamura Y."/>
            <person name="Ichinomiya M."/>
            <person name="Sato N."/>
            <person name="Blanc-Mathieu R."/>
            <person name="Endo H."/>
            <person name="Kuwata A."/>
            <person name="Ogata H."/>
        </authorList>
    </citation>
    <scope>NUCLEOTIDE SEQUENCE [LARGE SCALE GENOMIC DNA]</scope>
</reference>
<dbReference type="AlphaFoldDB" id="A0A9W6ZJJ2"/>
<evidence type="ECO:0000313" key="1">
    <source>
        <dbReference type="EMBL" id="GMH53916.1"/>
    </source>
</evidence>
<dbReference type="EMBL" id="BLQM01000035">
    <property type="protein sequence ID" value="GMH53916.1"/>
    <property type="molecule type" value="Genomic_DNA"/>
</dbReference>